<feature type="compositionally biased region" description="Basic and acidic residues" evidence="6">
    <location>
        <begin position="241"/>
        <end position="255"/>
    </location>
</feature>
<evidence type="ECO:0000313" key="10">
    <source>
        <dbReference type="Proteomes" id="UP001312865"/>
    </source>
</evidence>
<dbReference type="InterPro" id="IPR055431">
    <property type="entry name" value="RsgI_M"/>
</dbReference>
<keyword evidence="4 7" id="KW-1133">Transmembrane helix</keyword>
<feature type="domain" description="RsgI N-terminal anti-sigma" evidence="8">
    <location>
        <begin position="2"/>
        <end position="50"/>
    </location>
</feature>
<evidence type="ECO:0000256" key="7">
    <source>
        <dbReference type="SAM" id="Phobius"/>
    </source>
</evidence>
<keyword evidence="10" id="KW-1185">Reference proteome</keyword>
<evidence type="ECO:0000256" key="2">
    <source>
        <dbReference type="ARBA" id="ARBA00022475"/>
    </source>
</evidence>
<sequence>MKKGIIMEEKKDYLIMMTPCGHFEKAVIQNREYAVGEEILFTSYKEKRQTKSYLTWTKMAGIAALLMLVFTIMQSSLGKDTVYAYVSVDTYPSFELGVNKDFEVIEFIPFNEEAEKFIGEIEDWKYSSLETIMVSAVEYSQKLGYNTDNIIVTAAVKGNQSESSDTVLAEVADIIGIIPMSTFIPVTLDQRNAALESGISTWDYIQQLQKNIKPESQINQAPKDIFKNFLSSPSDRGVAVENKEEENNSPKKNERSVTVPVQEFLNRDRGSDIGLSPSQGQDDIHSEQQVREPEPEPVVPKPEPVAPKPEPEPVVPKPEPEPVVPEPEPVVPEPEPEPVVPKPEPEPVVPEPEPVVPEPEPEPVVPEPEPEPVVPEPEPEPVVPEPEPEPVDPEPEPVDPEPEPEPVDPEPEPEPEPVDPEPEPEPVDPEPEPEPVDPEPEPEPVDPEPEPVDPEPEPTPGECHCHHHYHYHEPDEHSDYGHYHYHYYCHIK</sequence>
<reference evidence="9 10" key="1">
    <citation type="journal article" date="2018" name="J. Microbiol.">
        <title>Bacillus spongiae sp. nov., isolated from sponge of Jeju Island.</title>
        <authorList>
            <person name="Lee G.E."/>
            <person name="Im W.T."/>
            <person name="Park J.S."/>
        </authorList>
    </citation>
    <scope>NUCLEOTIDE SEQUENCE [LARGE SCALE GENOMIC DNA]</scope>
    <source>
        <strain evidence="9 10">135PIL107-10</strain>
    </source>
</reference>
<evidence type="ECO:0000256" key="4">
    <source>
        <dbReference type="ARBA" id="ARBA00022989"/>
    </source>
</evidence>
<accession>A0ABU8H9M9</accession>
<organism evidence="9 10">
    <name type="scientific">Bacillus spongiae</name>
    <dbReference type="NCBI Taxonomy" id="2683610"/>
    <lineage>
        <taxon>Bacteria</taxon>
        <taxon>Bacillati</taxon>
        <taxon>Bacillota</taxon>
        <taxon>Bacilli</taxon>
        <taxon>Bacillales</taxon>
        <taxon>Bacillaceae</taxon>
        <taxon>Bacillus</taxon>
    </lineage>
</organism>
<proteinExistence type="predicted"/>
<evidence type="ECO:0000259" key="8">
    <source>
        <dbReference type="PROSITE" id="PS51849"/>
    </source>
</evidence>
<comment type="caution">
    <text evidence="9">The sequence shown here is derived from an EMBL/GenBank/DDBJ whole genome shotgun (WGS) entry which is preliminary data.</text>
</comment>
<evidence type="ECO:0000256" key="6">
    <source>
        <dbReference type="SAM" id="MobiDB-lite"/>
    </source>
</evidence>
<evidence type="ECO:0000256" key="1">
    <source>
        <dbReference type="ARBA" id="ARBA00004162"/>
    </source>
</evidence>
<dbReference type="Proteomes" id="UP001312865">
    <property type="component" value="Unassembled WGS sequence"/>
</dbReference>
<feature type="compositionally biased region" description="Acidic residues" evidence="6">
    <location>
        <begin position="386"/>
        <end position="456"/>
    </location>
</feature>
<evidence type="ECO:0000256" key="5">
    <source>
        <dbReference type="ARBA" id="ARBA00023136"/>
    </source>
</evidence>
<keyword evidence="3 7" id="KW-0812">Transmembrane</keyword>
<evidence type="ECO:0000313" key="9">
    <source>
        <dbReference type="EMBL" id="MEI5905911.1"/>
    </source>
</evidence>
<feature type="transmembrane region" description="Helical" evidence="7">
    <location>
        <begin position="53"/>
        <end position="73"/>
    </location>
</feature>
<feature type="region of interest" description="Disordered" evidence="6">
    <location>
        <begin position="227"/>
        <end position="472"/>
    </location>
</feature>
<name>A0ABU8H9M9_9BACI</name>
<evidence type="ECO:0000256" key="3">
    <source>
        <dbReference type="ARBA" id="ARBA00022692"/>
    </source>
</evidence>
<dbReference type="RefSeq" id="WP_336585329.1">
    <property type="nucleotide sequence ID" value="NZ_JBBAXC010000002.1"/>
</dbReference>
<protein>
    <submittedName>
        <fullName evidence="9">Anti-sigma factor domain-containing protein</fullName>
    </submittedName>
</protein>
<gene>
    <name evidence="9" type="ORF">WAK64_02370</name>
</gene>
<dbReference type="PRINTS" id="PR01217">
    <property type="entry name" value="PRICHEXTENSN"/>
</dbReference>
<comment type="subcellular location">
    <subcellularLocation>
        <location evidence="1">Cell membrane</location>
        <topology evidence="1">Single-pass membrane protein</topology>
    </subcellularLocation>
</comment>
<keyword evidence="5 7" id="KW-0472">Membrane</keyword>
<dbReference type="PROSITE" id="PS51849">
    <property type="entry name" value="RSGI_N"/>
    <property type="match status" value="1"/>
</dbReference>
<dbReference type="EMBL" id="JBBAXC010000002">
    <property type="protein sequence ID" value="MEI5905911.1"/>
    <property type="molecule type" value="Genomic_DNA"/>
</dbReference>
<keyword evidence="2" id="KW-1003">Cell membrane</keyword>
<dbReference type="Pfam" id="PF23750">
    <property type="entry name" value="RsgI_M"/>
    <property type="match status" value="1"/>
</dbReference>
<dbReference type="Pfam" id="PF12791">
    <property type="entry name" value="RsgI_N"/>
    <property type="match status" value="1"/>
</dbReference>
<feature type="compositionally biased region" description="Basic and acidic residues" evidence="6">
    <location>
        <begin position="282"/>
        <end position="294"/>
    </location>
</feature>
<dbReference type="InterPro" id="IPR024449">
    <property type="entry name" value="Anti-sigma_RsgI_N"/>
</dbReference>
<feature type="compositionally biased region" description="Pro residues" evidence="6">
    <location>
        <begin position="296"/>
        <end position="385"/>
    </location>
</feature>